<dbReference type="BioCyc" id="LINT1085541:G11IQ-3188-MONOMER"/>
<comment type="caution">
    <text evidence="1">The sequence shown here is derived from an EMBL/GenBank/DDBJ whole genome shotgun (WGS) entry which is preliminary data.</text>
</comment>
<dbReference type="Proteomes" id="UP000012220">
    <property type="component" value="Unassembled WGS sequence"/>
</dbReference>
<sequence length="95" mass="11966">MNENKRIKERLRLLNPQVIEMETEELLFQERIETFWKTFEKMSSSEKKTEVKRLLMTFHRYKKRIEVMIFQWKDLFEKDREVQRKLRVIGERMRG</sequence>
<organism evidence="1 2">
    <name type="scientific">Leptospira interrogans serovar Australis str. 200703203</name>
    <dbReference type="NCBI Taxonomy" id="1085541"/>
    <lineage>
        <taxon>Bacteria</taxon>
        <taxon>Pseudomonadati</taxon>
        <taxon>Spirochaetota</taxon>
        <taxon>Spirochaetia</taxon>
        <taxon>Leptospirales</taxon>
        <taxon>Leptospiraceae</taxon>
        <taxon>Leptospira</taxon>
    </lineage>
</organism>
<dbReference type="EMBL" id="AHNY02000277">
    <property type="protein sequence ID" value="EMY22816.1"/>
    <property type="molecule type" value="Genomic_DNA"/>
</dbReference>
<evidence type="ECO:0000313" key="1">
    <source>
        <dbReference type="EMBL" id="EMY22816.1"/>
    </source>
</evidence>
<protein>
    <submittedName>
        <fullName evidence="1">Uncharacterized protein</fullName>
    </submittedName>
</protein>
<proteinExistence type="predicted"/>
<name>N1UFX4_LEPIR</name>
<accession>N1UFX4</accession>
<reference evidence="1 2" key="1">
    <citation type="submission" date="2013-02" db="EMBL/GenBank/DDBJ databases">
        <authorList>
            <person name="Harkins D.M."/>
            <person name="Durkin A.S."/>
            <person name="Brinkac L.M."/>
            <person name="Haft D.H."/>
            <person name="Selengut J.D."/>
            <person name="Sanka R."/>
            <person name="DePew J."/>
            <person name="Purushe J."/>
            <person name="Picardeau M."/>
            <person name="Werts C."/>
            <person name="Goarant C."/>
            <person name="Vinetz J.M."/>
            <person name="Sutton G.G."/>
            <person name="Nierman W.C."/>
            <person name="Fouts D.E."/>
        </authorList>
    </citation>
    <scope>NUCLEOTIDE SEQUENCE [LARGE SCALE GENOMIC DNA]</scope>
    <source>
        <strain evidence="1 2">200703203</strain>
    </source>
</reference>
<dbReference type="AlphaFoldDB" id="N1UFX4"/>
<gene>
    <name evidence="1" type="ORF">LEP1GSC115_4838</name>
</gene>
<evidence type="ECO:0000313" key="2">
    <source>
        <dbReference type="Proteomes" id="UP000012220"/>
    </source>
</evidence>